<reference evidence="1 2" key="1">
    <citation type="submission" date="2018-10" db="EMBL/GenBank/DDBJ databases">
        <title>Genomic Encyclopedia of Type Strains, Phase IV (KMG-IV): sequencing the most valuable type-strain genomes for metagenomic binning, comparative biology and taxonomic classification.</title>
        <authorList>
            <person name="Goeker M."/>
        </authorList>
    </citation>
    <scope>NUCLEOTIDE SEQUENCE [LARGE SCALE GENOMIC DNA]</scope>
    <source>
        <strain evidence="1 2">DSM 22228</strain>
    </source>
</reference>
<dbReference type="AlphaFoldDB" id="A0A495RKJ1"/>
<evidence type="ECO:0000313" key="2">
    <source>
        <dbReference type="Proteomes" id="UP000278542"/>
    </source>
</evidence>
<protein>
    <submittedName>
        <fullName evidence="1">Uncharacterized protein</fullName>
    </submittedName>
</protein>
<accession>A0A495RKJ1</accession>
<name>A0A495RKJ1_9GAMM</name>
<proteinExistence type="predicted"/>
<keyword evidence="2" id="KW-1185">Reference proteome</keyword>
<comment type="caution">
    <text evidence="1">The sequence shown here is derived from an EMBL/GenBank/DDBJ whole genome shotgun (WGS) entry which is preliminary data.</text>
</comment>
<dbReference type="Proteomes" id="UP000278542">
    <property type="component" value="Unassembled WGS sequence"/>
</dbReference>
<organism evidence="1 2">
    <name type="scientific">Orbus hercynius</name>
    <dbReference type="NCBI Taxonomy" id="593135"/>
    <lineage>
        <taxon>Bacteria</taxon>
        <taxon>Pseudomonadati</taxon>
        <taxon>Pseudomonadota</taxon>
        <taxon>Gammaproteobacteria</taxon>
        <taxon>Orbales</taxon>
        <taxon>Orbaceae</taxon>
        <taxon>Orbus</taxon>
    </lineage>
</organism>
<gene>
    <name evidence="1" type="ORF">DES39_0518</name>
</gene>
<evidence type="ECO:0000313" key="1">
    <source>
        <dbReference type="EMBL" id="RKS87298.1"/>
    </source>
</evidence>
<sequence>MVMSYSQYMDKEEKAQEKQLEIERIQLALLKELSALGYVADDDVISMIDDIADLVVNDSLKARGFRKMSLAELGDSYDKSI</sequence>
<dbReference type="EMBL" id="RBWY01000001">
    <property type="protein sequence ID" value="RKS87298.1"/>
    <property type="molecule type" value="Genomic_DNA"/>
</dbReference>